<dbReference type="AlphaFoldDB" id="A0A7H1NTS7"/>
<gene>
    <name evidence="1" type="ORF">JGUZn3_19820</name>
</gene>
<name>A0A7H1NTS7_9PROT</name>
<dbReference type="KEGG" id="ebla:JGUZn3_19820"/>
<keyword evidence="2" id="KW-1185">Reference proteome</keyword>
<protein>
    <recommendedName>
        <fullName evidence="3">Bacteriophage protein</fullName>
    </recommendedName>
</protein>
<evidence type="ECO:0000313" key="1">
    <source>
        <dbReference type="EMBL" id="QNT79187.1"/>
    </source>
</evidence>
<sequence>MVDDYVQYRRSLKLVAGDATGNGLDLSNLRIVFTVTHAIVGQMPKSLEARIYNPAPQTVSRLQREFSQVSLEAGYSGHVAELFRGSIVQSRYVRDNPTDTYLAILATEADKTYSEATINTVIGAGWSHEDAANSYLQAVDDAQLKNVILPKTDTTGCRPKICYGMVREHTRILGHSTNTNWAVNGNNLAFYPLGGASAPLQGENDEVVALTPATGLIGMPQQITGGVSAQCLLNPRLQAGKRVMINLSDIIAARADVSYTAGANPNLVSGDSPNAINNPNVSGSQFAGLSQSGNYRIQFVDHSGDTRGNDWSSSITCTALDATSVLPTSLLRAG</sequence>
<accession>A0A7H1NTS7</accession>
<reference evidence="1 2" key="1">
    <citation type="submission" date="2020-08" db="EMBL/GenBank/DDBJ databases">
        <title>Complete genome sequence of Entomobacter blattae G55GP.</title>
        <authorList>
            <person name="Poehlein A."/>
            <person name="Guzman J."/>
            <person name="Daniel R."/>
            <person name="Vilcinskas A."/>
        </authorList>
    </citation>
    <scope>NUCLEOTIDE SEQUENCE [LARGE SCALE GENOMIC DNA]</scope>
    <source>
        <strain evidence="1 2">G55GP</strain>
    </source>
</reference>
<dbReference type="Proteomes" id="UP000516349">
    <property type="component" value="Chromosome"/>
</dbReference>
<dbReference type="RefSeq" id="WP_203413369.1">
    <property type="nucleotide sequence ID" value="NZ_CP060244.1"/>
</dbReference>
<evidence type="ECO:0000313" key="2">
    <source>
        <dbReference type="Proteomes" id="UP000516349"/>
    </source>
</evidence>
<evidence type="ECO:0008006" key="3">
    <source>
        <dbReference type="Google" id="ProtNLM"/>
    </source>
</evidence>
<organism evidence="1 2">
    <name type="scientific">Entomobacter blattae</name>
    <dbReference type="NCBI Taxonomy" id="2762277"/>
    <lineage>
        <taxon>Bacteria</taxon>
        <taxon>Pseudomonadati</taxon>
        <taxon>Pseudomonadota</taxon>
        <taxon>Alphaproteobacteria</taxon>
        <taxon>Acetobacterales</taxon>
        <taxon>Acetobacteraceae</taxon>
        <taxon>Entomobacter</taxon>
    </lineage>
</organism>
<proteinExistence type="predicted"/>
<dbReference type="EMBL" id="CP060244">
    <property type="protein sequence ID" value="QNT79187.1"/>
    <property type="molecule type" value="Genomic_DNA"/>
</dbReference>